<proteinExistence type="predicted"/>
<protein>
    <submittedName>
        <fullName evidence="1">Uncharacterized protein</fullName>
    </submittedName>
</protein>
<name>A0A2S2R9E7_9HEMI</name>
<organism evidence="1">
    <name type="scientific">Sipha flava</name>
    <name type="common">yellow sugarcane aphid</name>
    <dbReference type="NCBI Taxonomy" id="143950"/>
    <lineage>
        <taxon>Eukaryota</taxon>
        <taxon>Metazoa</taxon>
        <taxon>Ecdysozoa</taxon>
        <taxon>Arthropoda</taxon>
        <taxon>Hexapoda</taxon>
        <taxon>Insecta</taxon>
        <taxon>Pterygota</taxon>
        <taxon>Neoptera</taxon>
        <taxon>Paraneoptera</taxon>
        <taxon>Hemiptera</taxon>
        <taxon>Sternorrhyncha</taxon>
        <taxon>Aphidomorpha</taxon>
        <taxon>Aphidoidea</taxon>
        <taxon>Aphididae</taxon>
        <taxon>Sipha</taxon>
    </lineage>
</organism>
<gene>
    <name evidence="1" type="ORF">g.70786</name>
</gene>
<accession>A0A2S2R9E7</accession>
<sequence>MEQEQKKRKYLDKLKKISSKGNNQDTGILDIQNGNSYCFNESSQKYIEPTFESNDLLAKVERYIKANPTSHITKNRLTINRGFQSNLQNKNNIDPVHKSCDLQNAENVISLIKPRQKVLKYKPDTKIKFGPPNATSTIKHQKTQCVSMYYKTTNQIKNLNV</sequence>
<reference evidence="1" key="1">
    <citation type="submission" date="2018-04" db="EMBL/GenBank/DDBJ databases">
        <title>Transcriptome assembly of Sipha flava.</title>
        <authorList>
            <person name="Scully E.D."/>
            <person name="Geib S.M."/>
            <person name="Palmer N.A."/>
            <person name="Koch K."/>
            <person name="Bradshaw J."/>
            <person name="Heng-Moss T."/>
            <person name="Sarath G."/>
        </authorList>
    </citation>
    <scope>NUCLEOTIDE SEQUENCE</scope>
</reference>
<dbReference type="AlphaFoldDB" id="A0A2S2R9E7"/>
<dbReference type="EMBL" id="GGMS01017416">
    <property type="protein sequence ID" value="MBY86619.1"/>
    <property type="molecule type" value="Transcribed_RNA"/>
</dbReference>
<evidence type="ECO:0000313" key="1">
    <source>
        <dbReference type="EMBL" id="MBY86619.1"/>
    </source>
</evidence>